<evidence type="ECO:0000313" key="4">
    <source>
        <dbReference type="Proteomes" id="UP000085678"/>
    </source>
</evidence>
<sequence length="452" mass="49965">MDSTVQVYNAALRDLDVPNLVTMATTHCKMLENKVQEYNNTHTDSGKNYIEFDSGPCVEYVSSAQEYIQVRHDEKQLPAVVQVETVPATAGFTSTADITLSSSSKVALSGYPVEVEIRDKYNDVIKCAVQDNEDGTYTAHFNPQVSGMHYGSVNPIDNKTTVRGSQFEFDVQSNDPVLWFGGKGKEPGLFNFPRTLTVDLTGDVYVVDELCRVQIFNELGTFKSHFKLDGDLKDYNAVGVAVCSSDDMLICPLMKKDQHLGGCVNTIAKLTKTGEQVSMATQPFQCGMHLAINSKDQIIVADLFGKCLYILSDTSGEQIQTVSGRGLKNFRGPNCVCVMDDDSIVVSDTSNNCIHVFDEVGNYLFNFGQKGHRKGEFRGPQGVTADQCGHILVADQYNNRVQVFDRNGQFVLCIESTGSPLHWPRGIAVTNDGHVYVADSDHHIVKKFKYLE</sequence>
<dbReference type="GeneID" id="106152819"/>
<dbReference type="Proteomes" id="UP000085678">
    <property type="component" value="Unplaced"/>
</dbReference>
<name>A0A1S3H7Q8_LINAN</name>
<evidence type="ECO:0000256" key="2">
    <source>
        <dbReference type="PROSITE-ProRule" id="PRU00087"/>
    </source>
</evidence>
<dbReference type="KEGG" id="lak:106152819"/>
<accession>A0A1S3H7Q8</accession>
<evidence type="ECO:0000313" key="5">
    <source>
        <dbReference type="RefSeq" id="XP_013382012.1"/>
    </source>
</evidence>
<dbReference type="AlphaFoldDB" id="A0A1S3H7Q8"/>
<gene>
    <name evidence="5" type="primary">LOC106152819</name>
</gene>
<dbReference type="STRING" id="7574.A0A1S3H7Q8"/>
<dbReference type="InterPro" id="IPR001258">
    <property type="entry name" value="NHL_repeat"/>
</dbReference>
<dbReference type="GO" id="GO:0008270">
    <property type="term" value="F:zinc ion binding"/>
    <property type="evidence" value="ECO:0007669"/>
    <property type="project" value="UniProtKB-KW"/>
</dbReference>
<dbReference type="GO" id="GO:0000209">
    <property type="term" value="P:protein polyubiquitination"/>
    <property type="evidence" value="ECO:0007669"/>
    <property type="project" value="TreeGrafter"/>
</dbReference>
<dbReference type="OrthoDB" id="10039644at2759"/>
<dbReference type="SUPFAM" id="SSF101898">
    <property type="entry name" value="NHL repeat"/>
    <property type="match status" value="1"/>
</dbReference>
<reference evidence="5" key="1">
    <citation type="submission" date="2025-08" db="UniProtKB">
        <authorList>
            <consortium name="RefSeq"/>
        </authorList>
    </citation>
    <scope>IDENTIFICATION</scope>
    <source>
        <tissue evidence="5">Gonads</tissue>
    </source>
</reference>
<dbReference type="InterPro" id="IPR050952">
    <property type="entry name" value="TRIM-NHL_E3_ligases"/>
</dbReference>
<dbReference type="InterPro" id="IPR011042">
    <property type="entry name" value="6-blade_b-propeller_TolB-like"/>
</dbReference>
<proteinExistence type="predicted"/>
<dbReference type="Gene3D" id="2.120.10.30">
    <property type="entry name" value="TolB, C-terminal domain"/>
    <property type="match status" value="2"/>
</dbReference>
<protein>
    <submittedName>
        <fullName evidence="5">Tripartite motif-containing protein 2-like</fullName>
    </submittedName>
</protein>
<dbReference type="PROSITE" id="PS50194">
    <property type="entry name" value="FILAMIN_REPEAT"/>
    <property type="match status" value="1"/>
</dbReference>
<feature type="repeat" description="Filamin" evidence="2">
    <location>
        <begin position="113"/>
        <end position="171"/>
    </location>
</feature>
<dbReference type="InterPro" id="IPR014756">
    <property type="entry name" value="Ig_E-set"/>
</dbReference>
<dbReference type="SUPFAM" id="SSF81296">
    <property type="entry name" value="E set domains"/>
    <property type="match status" value="1"/>
</dbReference>
<dbReference type="GO" id="GO:0043161">
    <property type="term" value="P:proteasome-mediated ubiquitin-dependent protein catabolic process"/>
    <property type="evidence" value="ECO:0007669"/>
    <property type="project" value="TreeGrafter"/>
</dbReference>
<feature type="repeat" description="NHL" evidence="3">
    <location>
        <begin position="317"/>
        <end position="360"/>
    </location>
</feature>
<organism evidence="4 5">
    <name type="scientific">Lingula anatina</name>
    <name type="common">Brachiopod</name>
    <name type="synonym">Lingula unguis</name>
    <dbReference type="NCBI Taxonomy" id="7574"/>
    <lineage>
        <taxon>Eukaryota</taxon>
        <taxon>Metazoa</taxon>
        <taxon>Spiralia</taxon>
        <taxon>Lophotrochozoa</taxon>
        <taxon>Brachiopoda</taxon>
        <taxon>Linguliformea</taxon>
        <taxon>Lingulata</taxon>
        <taxon>Lingulida</taxon>
        <taxon>Linguloidea</taxon>
        <taxon>Lingulidae</taxon>
        <taxon>Lingula</taxon>
    </lineage>
</organism>
<feature type="repeat" description="NHL" evidence="3">
    <location>
        <begin position="408"/>
        <end position="451"/>
    </location>
</feature>
<dbReference type="Pfam" id="PF00630">
    <property type="entry name" value="Filamin"/>
    <property type="match status" value="1"/>
</dbReference>
<dbReference type="Pfam" id="PF01436">
    <property type="entry name" value="NHL"/>
    <property type="match status" value="3"/>
</dbReference>
<dbReference type="PANTHER" id="PTHR24104">
    <property type="entry name" value="E3 UBIQUITIN-PROTEIN LIGASE NHLRC1-RELATED"/>
    <property type="match status" value="1"/>
</dbReference>
<dbReference type="Gene3D" id="2.60.40.10">
    <property type="entry name" value="Immunoglobulins"/>
    <property type="match status" value="1"/>
</dbReference>
<feature type="repeat" description="NHL" evidence="3">
    <location>
        <begin position="180"/>
        <end position="219"/>
    </location>
</feature>
<keyword evidence="1" id="KW-0677">Repeat</keyword>
<dbReference type="InterPro" id="IPR017868">
    <property type="entry name" value="Filamin/ABP280_repeat-like"/>
</dbReference>
<dbReference type="PROSITE" id="PS51125">
    <property type="entry name" value="NHL"/>
    <property type="match status" value="4"/>
</dbReference>
<feature type="repeat" description="NHL" evidence="3">
    <location>
        <begin position="364"/>
        <end position="407"/>
    </location>
</feature>
<dbReference type="GO" id="GO:0061630">
    <property type="term" value="F:ubiquitin protein ligase activity"/>
    <property type="evidence" value="ECO:0007669"/>
    <property type="project" value="TreeGrafter"/>
</dbReference>
<dbReference type="PANTHER" id="PTHR24104:SF25">
    <property type="entry name" value="PROTEIN LIN-41"/>
    <property type="match status" value="1"/>
</dbReference>
<evidence type="ECO:0000256" key="1">
    <source>
        <dbReference type="ARBA" id="ARBA00022737"/>
    </source>
</evidence>
<dbReference type="InParanoid" id="A0A1S3H7Q8"/>
<dbReference type="InterPro" id="IPR013783">
    <property type="entry name" value="Ig-like_fold"/>
</dbReference>
<dbReference type="RefSeq" id="XP_013382012.1">
    <property type="nucleotide sequence ID" value="XM_013526558.1"/>
</dbReference>
<keyword evidence="4" id="KW-1185">Reference proteome</keyword>
<evidence type="ECO:0000256" key="3">
    <source>
        <dbReference type="PROSITE-ProRule" id="PRU00504"/>
    </source>
</evidence>